<gene>
    <name evidence="5" type="ORF">CFOL_v3_24041</name>
</gene>
<dbReference type="GO" id="GO:0008289">
    <property type="term" value="F:lipid binding"/>
    <property type="evidence" value="ECO:0007669"/>
    <property type="project" value="InterPro"/>
</dbReference>
<dbReference type="InParanoid" id="A0A1Q3CKG1"/>
<dbReference type="EMBL" id="BDDD01002217">
    <property type="protein sequence ID" value="GAV80581.1"/>
    <property type="molecule type" value="Genomic_DNA"/>
</dbReference>
<proteinExistence type="inferred from homology"/>
<dbReference type="InterPro" id="IPR036312">
    <property type="entry name" value="Bifun_inhib/LTP/seed_sf"/>
</dbReference>
<accession>A0A1Q3CKG1</accession>
<dbReference type="Gene3D" id="1.10.110.10">
    <property type="entry name" value="Plant lipid-transfer and hydrophobic proteins"/>
    <property type="match status" value="1"/>
</dbReference>
<comment type="caution">
    <text evidence="5">The sequence shown here is derived from an EMBL/GenBank/DDBJ whole genome shotgun (WGS) entry which is preliminary data.</text>
</comment>
<evidence type="ECO:0000259" key="4">
    <source>
        <dbReference type="Pfam" id="PF00234"/>
    </source>
</evidence>
<dbReference type="GO" id="GO:0006869">
    <property type="term" value="P:lipid transport"/>
    <property type="evidence" value="ECO:0007669"/>
    <property type="project" value="InterPro"/>
</dbReference>
<dbReference type="PRINTS" id="PR00382">
    <property type="entry name" value="LIPIDTRNSFER"/>
</dbReference>
<feature type="chain" id="PRO_5012614231" evidence="3">
    <location>
        <begin position="21"/>
        <end position="127"/>
    </location>
</feature>
<evidence type="ECO:0000256" key="1">
    <source>
        <dbReference type="ARBA" id="ARBA00009748"/>
    </source>
</evidence>
<dbReference type="Pfam" id="PF00234">
    <property type="entry name" value="Tryp_alpha_amyl"/>
    <property type="match status" value="1"/>
</dbReference>
<keyword evidence="2" id="KW-1015">Disulfide bond</keyword>
<evidence type="ECO:0000313" key="6">
    <source>
        <dbReference type="Proteomes" id="UP000187406"/>
    </source>
</evidence>
<keyword evidence="3" id="KW-0732">Signal</keyword>
<keyword evidence="6" id="KW-1185">Reference proteome</keyword>
<name>A0A1Q3CKG1_CEPFO</name>
<feature type="signal peptide" evidence="3">
    <location>
        <begin position="1"/>
        <end position="20"/>
    </location>
</feature>
<dbReference type="PANTHER" id="PTHR33076">
    <property type="entry name" value="NON-SPECIFIC LIPID-TRANSFER PROTEIN 2-RELATED"/>
    <property type="match status" value="1"/>
</dbReference>
<dbReference type="Proteomes" id="UP000187406">
    <property type="component" value="Unassembled WGS sequence"/>
</dbReference>
<dbReference type="InterPro" id="IPR000528">
    <property type="entry name" value="Plant_nsLTP"/>
</dbReference>
<dbReference type="OrthoDB" id="1876592at2759"/>
<reference evidence="6" key="1">
    <citation type="submission" date="2016-04" db="EMBL/GenBank/DDBJ databases">
        <title>Cephalotus genome sequencing.</title>
        <authorList>
            <person name="Fukushima K."/>
            <person name="Hasebe M."/>
            <person name="Fang X."/>
        </authorList>
    </citation>
    <scope>NUCLEOTIDE SEQUENCE [LARGE SCALE GENOMIC DNA]</scope>
    <source>
        <strain evidence="6">cv. St1</strain>
    </source>
</reference>
<dbReference type="InterPro" id="IPR016140">
    <property type="entry name" value="Bifunc_inhib/LTP/seed_store"/>
</dbReference>
<comment type="similarity">
    <text evidence="1">Belongs to the plant LTP family.</text>
</comment>
<dbReference type="AlphaFoldDB" id="A0A1Q3CKG1"/>
<evidence type="ECO:0000256" key="2">
    <source>
        <dbReference type="ARBA" id="ARBA00023157"/>
    </source>
</evidence>
<dbReference type="SUPFAM" id="SSF47699">
    <property type="entry name" value="Bifunctional inhibitor/lipid-transfer protein/seed storage 2S albumin"/>
    <property type="match status" value="1"/>
</dbReference>
<evidence type="ECO:0000256" key="3">
    <source>
        <dbReference type="SAM" id="SignalP"/>
    </source>
</evidence>
<feature type="domain" description="Bifunctional inhibitor/plant lipid transfer protein/seed storage helical" evidence="4">
    <location>
        <begin position="33"/>
        <end position="101"/>
    </location>
</feature>
<evidence type="ECO:0000313" key="5">
    <source>
        <dbReference type="EMBL" id="GAV80581.1"/>
    </source>
</evidence>
<sequence>MVYLAGYLLVLFLVSGSVMSQVYIPECEEVDDILYCGSFLVGLDDDPSPNCCESIKTINEIAKREGAPKACMCVENTLKGIQMPTLSSRIESLPVKCHIKLGFTISITSDCVSNPLTLLGNRSSLFP</sequence>
<protein>
    <submittedName>
        <fullName evidence="5">LTP_2 domain-containing protein</fullName>
    </submittedName>
</protein>
<organism evidence="5 6">
    <name type="scientific">Cephalotus follicularis</name>
    <name type="common">Albany pitcher plant</name>
    <dbReference type="NCBI Taxonomy" id="3775"/>
    <lineage>
        <taxon>Eukaryota</taxon>
        <taxon>Viridiplantae</taxon>
        <taxon>Streptophyta</taxon>
        <taxon>Embryophyta</taxon>
        <taxon>Tracheophyta</taxon>
        <taxon>Spermatophyta</taxon>
        <taxon>Magnoliopsida</taxon>
        <taxon>eudicotyledons</taxon>
        <taxon>Gunneridae</taxon>
        <taxon>Pentapetalae</taxon>
        <taxon>rosids</taxon>
        <taxon>fabids</taxon>
        <taxon>Oxalidales</taxon>
        <taxon>Cephalotaceae</taxon>
        <taxon>Cephalotus</taxon>
    </lineage>
</organism>